<dbReference type="CDD" id="cd00342">
    <property type="entry name" value="gram_neg_porins"/>
    <property type="match status" value="1"/>
</dbReference>
<organism evidence="13 14">
    <name type="scientific">Paraburkholderia susongensis</name>
    <dbReference type="NCBI Taxonomy" id="1515439"/>
    <lineage>
        <taxon>Bacteria</taxon>
        <taxon>Pseudomonadati</taxon>
        <taxon>Pseudomonadota</taxon>
        <taxon>Betaproteobacteria</taxon>
        <taxon>Burkholderiales</taxon>
        <taxon>Burkholderiaceae</taxon>
        <taxon>Paraburkholderia</taxon>
    </lineage>
</organism>
<evidence type="ECO:0000256" key="4">
    <source>
        <dbReference type="ARBA" id="ARBA00022452"/>
    </source>
</evidence>
<evidence type="ECO:0000313" key="14">
    <source>
        <dbReference type="Proteomes" id="UP000193228"/>
    </source>
</evidence>
<dbReference type="InterPro" id="IPR050298">
    <property type="entry name" value="Gram-neg_bact_OMP"/>
</dbReference>
<keyword evidence="10" id="KW-0998">Cell outer membrane</keyword>
<dbReference type="InterPro" id="IPR002299">
    <property type="entry name" value="Porin_Neis"/>
</dbReference>
<accession>A0A1X7KSE5</accession>
<evidence type="ECO:0000256" key="10">
    <source>
        <dbReference type="ARBA" id="ARBA00023237"/>
    </source>
</evidence>
<comment type="subcellular location">
    <subcellularLocation>
        <location evidence="1">Cell outer membrane</location>
        <topology evidence="1">Multi-pass membrane protein</topology>
    </subcellularLocation>
</comment>
<dbReference type="PRINTS" id="PR00184">
    <property type="entry name" value="NEISSPPORIN"/>
</dbReference>
<dbReference type="SUPFAM" id="SSF56935">
    <property type="entry name" value="Porins"/>
    <property type="match status" value="1"/>
</dbReference>
<keyword evidence="6 11" id="KW-0732">Signal</keyword>
<evidence type="ECO:0000259" key="12">
    <source>
        <dbReference type="Pfam" id="PF13609"/>
    </source>
</evidence>
<evidence type="ECO:0000256" key="7">
    <source>
        <dbReference type="ARBA" id="ARBA00023065"/>
    </source>
</evidence>
<dbReference type="EMBL" id="FXAT01000004">
    <property type="protein sequence ID" value="SMG44386.1"/>
    <property type="molecule type" value="Genomic_DNA"/>
</dbReference>
<keyword evidence="7" id="KW-0406">Ion transport</keyword>
<keyword evidence="14" id="KW-1185">Reference proteome</keyword>
<evidence type="ECO:0000256" key="8">
    <source>
        <dbReference type="ARBA" id="ARBA00023114"/>
    </source>
</evidence>
<evidence type="ECO:0000256" key="2">
    <source>
        <dbReference type="ARBA" id="ARBA00011233"/>
    </source>
</evidence>
<dbReference type="Gene3D" id="2.40.160.10">
    <property type="entry name" value="Porin"/>
    <property type="match status" value="1"/>
</dbReference>
<evidence type="ECO:0000313" key="13">
    <source>
        <dbReference type="EMBL" id="SMG44386.1"/>
    </source>
</evidence>
<dbReference type="GO" id="GO:0006811">
    <property type="term" value="P:monoatomic ion transport"/>
    <property type="evidence" value="ECO:0007669"/>
    <property type="project" value="UniProtKB-KW"/>
</dbReference>
<sequence length="345" mass="36522">MKKTLTGLCILCAGAGMVTNACAQSSVTLYGIIDTAIEYSNVGSGNAVKMDSGVINGSRFGFKGTEDLGGGLSVIFTLESGFAVNNGTLGYGGLLFGRQAWIGFHSDSLGQLSFGRHYTVLHTLLANYTDGLAWGNASSYFRDANVLRANNSIRYVSPTIDGFTLGALYAMSPAGSTTTGGVPAGNIRNIALNYSIGQFSAAATYMASQTAPSNTDKYAVFGLSYDFGITKLSGVYYIRRDQLPAATSQSMNFFEVLSVTPIGLTSVMLSYGAEQGHARPDSNAQAWSIRYNYPLSKTTFLYTGFTQIFNQKNAAFTINTASASGTIAGPGKNPRMLMVGINHAF</sequence>
<feature type="chain" id="PRO_5012372152" evidence="11">
    <location>
        <begin position="24"/>
        <end position="345"/>
    </location>
</feature>
<gene>
    <name evidence="13" type="ORF">SAMN06265784_104264</name>
</gene>
<comment type="subunit">
    <text evidence="2">Homotrimer.</text>
</comment>
<dbReference type="PANTHER" id="PTHR34501">
    <property type="entry name" value="PROTEIN YDDL-RELATED"/>
    <property type="match status" value="1"/>
</dbReference>
<reference evidence="14" key="1">
    <citation type="submission" date="2017-04" db="EMBL/GenBank/DDBJ databases">
        <authorList>
            <person name="Varghese N."/>
            <person name="Submissions S."/>
        </authorList>
    </citation>
    <scope>NUCLEOTIDE SEQUENCE [LARGE SCALE GENOMIC DNA]</scope>
    <source>
        <strain evidence="14">LMG 29540</strain>
    </source>
</reference>
<keyword evidence="8" id="KW-0626">Porin</keyword>
<evidence type="ECO:0000256" key="11">
    <source>
        <dbReference type="SAM" id="SignalP"/>
    </source>
</evidence>
<evidence type="ECO:0000256" key="1">
    <source>
        <dbReference type="ARBA" id="ARBA00004571"/>
    </source>
</evidence>
<keyword evidence="4" id="KW-1134">Transmembrane beta strand</keyword>
<keyword evidence="9" id="KW-0472">Membrane</keyword>
<keyword evidence="5" id="KW-0812">Transmembrane</keyword>
<dbReference type="InterPro" id="IPR033900">
    <property type="entry name" value="Gram_neg_porin_domain"/>
</dbReference>
<name>A0A1X7KSE5_9BURK</name>
<dbReference type="InterPro" id="IPR023614">
    <property type="entry name" value="Porin_dom_sf"/>
</dbReference>
<dbReference type="Pfam" id="PF13609">
    <property type="entry name" value="Porin_4"/>
    <property type="match status" value="1"/>
</dbReference>
<dbReference type="OrthoDB" id="8576858at2"/>
<dbReference type="STRING" id="1515439.SAMN06265784_104264"/>
<dbReference type="AlphaFoldDB" id="A0A1X7KSE5"/>
<evidence type="ECO:0000256" key="3">
    <source>
        <dbReference type="ARBA" id="ARBA00022448"/>
    </source>
</evidence>
<evidence type="ECO:0000256" key="6">
    <source>
        <dbReference type="ARBA" id="ARBA00022729"/>
    </source>
</evidence>
<dbReference type="PANTHER" id="PTHR34501:SF9">
    <property type="entry name" value="MAJOR OUTER MEMBRANE PROTEIN P.IA"/>
    <property type="match status" value="1"/>
</dbReference>
<evidence type="ECO:0000256" key="9">
    <source>
        <dbReference type="ARBA" id="ARBA00023136"/>
    </source>
</evidence>
<dbReference type="GO" id="GO:0046930">
    <property type="term" value="C:pore complex"/>
    <property type="evidence" value="ECO:0007669"/>
    <property type="project" value="UniProtKB-KW"/>
</dbReference>
<feature type="signal peptide" evidence="11">
    <location>
        <begin position="1"/>
        <end position="23"/>
    </location>
</feature>
<dbReference type="Proteomes" id="UP000193228">
    <property type="component" value="Unassembled WGS sequence"/>
</dbReference>
<protein>
    <submittedName>
        <fullName evidence="13">Outer membrane protein (Porin)</fullName>
    </submittedName>
</protein>
<proteinExistence type="predicted"/>
<dbReference type="RefSeq" id="WP_085484015.1">
    <property type="nucleotide sequence ID" value="NZ_FXAT01000004.1"/>
</dbReference>
<feature type="domain" description="Porin" evidence="12">
    <location>
        <begin position="11"/>
        <end position="311"/>
    </location>
</feature>
<dbReference type="GO" id="GO:0009279">
    <property type="term" value="C:cell outer membrane"/>
    <property type="evidence" value="ECO:0007669"/>
    <property type="project" value="UniProtKB-SubCell"/>
</dbReference>
<dbReference type="GO" id="GO:0015288">
    <property type="term" value="F:porin activity"/>
    <property type="evidence" value="ECO:0007669"/>
    <property type="project" value="UniProtKB-KW"/>
</dbReference>
<evidence type="ECO:0000256" key="5">
    <source>
        <dbReference type="ARBA" id="ARBA00022692"/>
    </source>
</evidence>
<keyword evidence="3" id="KW-0813">Transport</keyword>